<dbReference type="GO" id="GO:0008270">
    <property type="term" value="F:zinc ion binding"/>
    <property type="evidence" value="ECO:0007669"/>
    <property type="project" value="UniProtKB-KW"/>
</dbReference>
<dbReference type="InterPro" id="IPR036875">
    <property type="entry name" value="Znf_CCHC_sf"/>
</dbReference>
<dbReference type="SUPFAM" id="SSF57756">
    <property type="entry name" value="Retrovirus zinc finger-like domains"/>
    <property type="match status" value="1"/>
</dbReference>
<dbReference type="Proteomes" id="UP001201163">
    <property type="component" value="Unassembled WGS sequence"/>
</dbReference>
<dbReference type="InterPro" id="IPR001878">
    <property type="entry name" value="Znf_CCHC"/>
</dbReference>
<feature type="compositionally biased region" description="Pro residues" evidence="3">
    <location>
        <begin position="160"/>
        <end position="179"/>
    </location>
</feature>
<keyword evidence="2" id="KW-0479">Metal-binding</keyword>
<evidence type="ECO:0000256" key="2">
    <source>
        <dbReference type="PROSITE-ProRule" id="PRU00047"/>
    </source>
</evidence>
<dbReference type="SMART" id="SM00343">
    <property type="entry name" value="ZnF_C2HC"/>
    <property type="match status" value="1"/>
</dbReference>
<gene>
    <name evidence="5" type="ORF">EDB92DRAFT_1948282</name>
</gene>
<accession>A0AAD4LDU9</accession>
<dbReference type="EMBL" id="JAKELL010000044">
    <property type="protein sequence ID" value="KAH8988110.1"/>
    <property type="molecule type" value="Genomic_DNA"/>
</dbReference>
<keyword evidence="2" id="KW-0863">Zinc-finger</keyword>
<evidence type="ECO:0000313" key="6">
    <source>
        <dbReference type="Proteomes" id="UP001201163"/>
    </source>
</evidence>
<evidence type="ECO:0000259" key="4">
    <source>
        <dbReference type="PROSITE" id="PS50158"/>
    </source>
</evidence>
<protein>
    <recommendedName>
        <fullName evidence="4">CCHC-type domain-containing protein</fullName>
    </recommendedName>
</protein>
<dbReference type="GO" id="GO:0003676">
    <property type="term" value="F:nucleic acid binding"/>
    <property type="evidence" value="ECO:0007669"/>
    <property type="project" value="InterPro"/>
</dbReference>
<sequence length="216" mass="22876">MDVDAISTSRPCYSLSDAERDRCMRENRCFRCKQQGHLSLSCPSQSTPLRAHVNAITAPSIPATSPPLVTNVIRDVLSLSSAERQQVINSLLLADCDLDPGTPIAQINALALPFPLCFSSPTPSRPPSPIPHSASPIRTPAHVALLGLTPIDETPHSPLISPPHPPSPVLPPPHPPHNPLRPSSPCVALPSVVADDNLLNGGVTIDNSVSTPETII</sequence>
<keyword evidence="2" id="KW-0862">Zinc</keyword>
<evidence type="ECO:0000256" key="1">
    <source>
        <dbReference type="ARBA" id="ARBA00022664"/>
    </source>
</evidence>
<proteinExistence type="predicted"/>
<dbReference type="Gene3D" id="4.10.60.10">
    <property type="entry name" value="Zinc finger, CCHC-type"/>
    <property type="match status" value="1"/>
</dbReference>
<evidence type="ECO:0000313" key="5">
    <source>
        <dbReference type="EMBL" id="KAH8988110.1"/>
    </source>
</evidence>
<dbReference type="PROSITE" id="PS50158">
    <property type="entry name" value="ZF_CCHC"/>
    <property type="match status" value="1"/>
</dbReference>
<name>A0AAD4LDU9_9AGAM</name>
<organism evidence="5 6">
    <name type="scientific">Lactarius akahatsu</name>
    <dbReference type="NCBI Taxonomy" id="416441"/>
    <lineage>
        <taxon>Eukaryota</taxon>
        <taxon>Fungi</taxon>
        <taxon>Dikarya</taxon>
        <taxon>Basidiomycota</taxon>
        <taxon>Agaricomycotina</taxon>
        <taxon>Agaricomycetes</taxon>
        <taxon>Russulales</taxon>
        <taxon>Russulaceae</taxon>
        <taxon>Lactarius</taxon>
    </lineage>
</organism>
<dbReference type="AlphaFoldDB" id="A0AAD4LDU9"/>
<reference evidence="5" key="1">
    <citation type="submission" date="2022-01" db="EMBL/GenBank/DDBJ databases">
        <title>Comparative genomics reveals a dynamic genome evolution in the ectomycorrhizal milk-cap (Lactarius) mushrooms.</title>
        <authorList>
            <consortium name="DOE Joint Genome Institute"/>
            <person name="Lebreton A."/>
            <person name="Tang N."/>
            <person name="Kuo A."/>
            <person name="LaButti K."/>
            <person name="Drula E."/>
            <person name="Barry K."/>
            <person name="Clum A."/>
            <person name="Lipzen A."/>
            <person name="Mousain D."/>
            <person name="Ng V."/>
            <person name="Wang R."/>
            <person name="Wang X."/>
            <person name="Dai Y."/>
            <person name="Henrissat B."/>
            <person name="Grigoriev I.V."/>
            <person name="Guerin-Laguette A."/>
            <person name="Yu F."/>
            <person name="Martin F.M."/>
        </authorList>
    </citation>
    <scope>NUCLEOTIDE SEQUENCE</scope>
    <source>
        <strain evidence="5">QP</strain>
    </source>
</reference>
<evidence type="ECO:0000256" key="3">
    <source>
        <dbReference type="SAM" id="MobiDB-lite"/>
    </source>
</evidence>
<feature type="domain" description="CCHC-type" evidence="4">
    <location>
        <begin position="28"/>
        <end position="44"/>
    </location>
</feature>
<feature type="region of interest" description="Disordered" evidence="3">
    <location>
        <begin position="154"/>
        <end position="183"/>
    </location>
</feature>
<comment type="caution">
    <text evidence="5">The sequence shown here is derived from an EMBL/GenBank/DDBJ whole genome shotgun (WGS) entry which is preliminary data.</text>
</comment>
<keyword evidence="6" id="KW-1185">Reference proteome</keyword>
<dbReference type="GO" id="GO:0006397">
    <property type="term" value="P:mRNA processing"/>
    <property type="evidence" value="ECO:0007669"/>
    <property type="project" value="UniProtKB-KW"/>
</dbReference>
<keyword evidence="1" id="KW-0507">mRNA processing</keyword>